<dbReference type="RefSeq" id="XP_037220609.1">
    <property type="nucleotide sequence ID" value="XM_037362688.1"/>
</dbReference>
<dbReference type="Pfam" id="PF19271">
    <property type="entry name" value="Nis1"/>
    <property type="match status" value="1"/>
</dbReference>
<accession>A0A8H6SRM4</accession>
<dbReference type="OrthoDB" id="2841294at2759"/>
<dbReference type="GeneID" id="59345204"/>
<proteinExistence type="predicted"/>
<evidence type="ECO:0000313" key="3">
    <source>
        <dbReference type="Proteomes" id="UP000636479"/>
    </source>
</evidence>
<organism evidence="2 3">
    <name type="scientific">Mycena indigotica</name>
    <dbReference type="NCBI Taxonomy" id="2126181"/>
    <lineage>
        <taxon>Eukaryota</taxon>
        <taxon>Fungi</taxon>
        <taxon>Dikarya</taxon>
        <taxon>Basidiomycota</taxon>
        <taxon>Agaricomycotina</taxon>
        <taxon>Agaricomycetes</taxon>
        <taxon>Agaricomycetidae</taxon>
        <taxon>Agaricales</taxon>
        <taxon>Marasmiineae</taxon>
        <taxon>Mycenaceae</taxon>
        <taxon>Mycena</taxon>
    </lineage>
</organism>
<sequence length="144" mass="14977">MKLIPRLTVLAALLVGINAQTAQIGAPPPGTHVRPGSSLVVEVDRPDSLTGSIEVAVVIGCVSCAGRPSCPAPSDITGSILYNGPFNPQFQQGTLGKPPHQNFTVTIPQNIQKGPAQLNLVHATLIGAGLFPFLETRNISLVVV</sequence>
<evidence type="ECO:0000256" key="1">
    <source>
        <dbReference type="SAM" id="SignalP"/>
    </source>
</evidence>
<protein>
    <submittedName>
        <fullName evidence="2">Uncharacterized protein</fullName>
    </submittedName>
</protein>
<keyword evidence="1" id="KW-0732">Signal</keyword>
<gene>
    <name evidence="2" type="ORF">MIND_00593000</name>
</gene>
<reference evidence="2" key="1">
    <citation type="submission" date="2020-05" db="EMBL/GenBank/DDBJ databases">
        <title>Mycena genomes resolve the evolution of fungal bioluminescence.</title>
        <authorList>
            <person name="Tsai I.J."/>
        </authorList>
    </citation>
    <scope>NUCLEOTIDE SEQUENCE</scope>
    <source>
        <strain evidence="2">171206Taipei</strain>
    </source>
</reference>
<dbReference type="EMBL" id="JACAZF010000005">
    <property type="protein sequence ID" value="KAF7303637.1"/>
    <property type="molecule type" value="Genomic_DNA"/>
</dbReference>
<dbReference type="AlphaFoldDB" id="A0A8H6SRM4"/>
<feature type="chain" id="PRO_5035003085" evidence="1">
    <location>
        <begin position="20"/>
        <end position="144"/>
    </location>
</feature>
<evidence type="ECO:0000313" key="2">
    <source>
        <dbReference type="EMBL" id="KAF7303637.1"/>
    </source>
</evidence>
<comment type="caution">
    <text evidence="2">The sequence shown here is derived from an EMBL/GenBank/DDBJ whole genome shotgun (WGS) entry which is preliminary data.</text>
</comment>
<dbReference type="InterPro" id="IPR045469">
    <property type="entry name" value="Nis1"/>
</dbReference>
<name>A0A8H6SRM4_9AGAR</name>
<dbReference type="Proteomes" id="UP000636479">
    <property type="component" value="Unassembled WGS sequence"/>
</dbReference>
<feature type="signal peptide" evidence="1">
    <location>
        <begin position="1"/>
        <end position="19"/>
    </location>
</feature>
<keyword evidence="3" id="KW-1185">Reference proteome</keyword>